<dbReference type="AlphaFoldDB" id="A0AAJ0CHU3"/>
<evidence type="ECO:0000256" key="5">
    <source>
        <dbReference type="ARBA" id="ARBA00022729"/>
    </source>
</evidence>
<keyword evidence="5 11" id="KW-0732">Signal</keyword>
<evidence type="ECO:0000313" key="13">
    <source>
        <dbReference type="EMBL" id="KAK2593244.1"/>
    </source>
</evidence>
<dbReference type="InterPro" id="IPR024079">
    <property type="entry name" value="MetalloPept_cat_dom_sf"/>
</dbReference>
<organism evidence="13 14">
    <name type="scientific">Conoideocrella luteorostrata</name>
    <dbReference type="NCBI Taxonomy" id="1105319"/>
    <lineage>
        <taxon>Eukaryota</taxon>
        <taxon>Fungi</taxon>
        <taxon>Dikarya</taxon>
        <taxon>Ascomycota</taxon>
        <taxon>Pezizomycotina</taxon>
        <taxon>Sordariomycetes</taxon>
        <taxon>Hypocreomycetidae</taxon>
        <taxon>Hypocreales</taxon>
        <taxon>Clavicipitaceae</taxon>
        <taxon>Conoideocrella</taxon>
    </lineage>
</organism>
<evidence type="ECO:0000256" key="1">
    <source>
        <dbReference type="ARBA" id="ARBA00003174"/>
    </source>
</evidence>
<dbReference type="GO" id="GO:0006508">
    <property type="term" value="P:proteolysis"/>
    <property type="evidence" value="ECO:0007669"/>
    <property type="project" value="UniProtKB-KW"/>
</dbReference>
<keyword evidence="3" id="KW-0645">Protease</keyword>
<feature type="signal peptide" evidence="11">
    <location>
        <begin position="1"/>
        <end position="18"/>
    </location>
</feature>
<gene>
    <name evidence="13" type="ORF">QQS21_009043</name>
</gene>
<keyword evidence="4" id="KW-0479">Metal-binding</keyword>
<evidence type="ECO:0000313" key="14">
    <source>
        <dbReference type="Proteomes" id="UP001251528"/>
    </source>
</evidence>
<feature type="region of interest" description="Disordered" evidence="10">
    <location>
        <begin position="22"/>
        <end position="62"/>
    </location>
</feature>
<dbReference type="GO" id="GO:0046872">
    <property type="term" value="F:metal ion binding"/>
    <property type="evidence" value="ECO:0007669"/>
    <property type="project" value="UniProtKB-KW"/>
</dbReference>
<dbReference type="InterPro" id="IPR008754">
    <property type="entry name" value="Peptidase_M43"/>
</dbReference>
<feature type="domain" description="Peptidase M43 pregnancy-associated plasma-A" evidence="12">
    <location>
        <begin position="113"/>
        <end position="243"/>
    </location>
</feature>
<comment type="caution">
    <text evidence="13">The sequence shown here is derived from an EMBL/GenBank/DDBJ whole genome shotgun (WGS) entry which is preliminary data.</text>
</comment>
<dbReference type="PANTHER" id="PTHR47466">
    <property type="match status" value="1"/>
</dbReference>
<evidence type="ECO:0000259" key="12">
    <source>
        <dbReference type="Pfam" id="PF05572"/>
    </source>
</evidence>
<comment type="similarity">
    <text evidence="2">Belongs to the peptidase M43B family.</text>
</comment>
<evidence type="ECO:0000256" key="9">
    <source>
        <dbReference type="ARBA" id="ARBA00023157"/>
    </source>
</evidence>
<keyword evidence="6" id="KW-0378">Hydrolase</keyword>
<dbReference type="PANTHER" id="PTHR47466:SF1">
    <property type="entry name" value="METALLOPROTEASE MEP1 (AFU_ORTHOLOGUE AFUA_1G07730)-RELATED"/>
    <property type="match status" value="1"/>
</dbReference>
<name>A0AAJ0CHU3_9HYPO</name>
<dbReference type="GO" id="GO:0008237">
    <property type="term" value="F:metallopeptidase activity"/>
    <property type="evidence" value="ECO:0007669"/>
    <property type="project" value="UniProtKB-KW"/>
</dbReference>
<dbReference type="Proteomes" id="UP001251528">
    <property type="component" value="Unassembled WGS sequence"/>
</dbReference>
<keyword evidence="7" id="KW-0862">Zinc</keyword>
<evidence type="ECO:0000256" key="10">
    <source>
        <dbReference type="SAM" id="MobiDB-lite"/>
    </source>
</evidence>
<evidence type="ECO:0000256" key="3">
    <source>
        <dbReference type="ARBA" id="ARBA00022670"/>
    </source>
</evidence>
<evidence type="ECO:0000256" key="8">
    <source>
        <dbReference type="ARBA" id="ARBA00023049"/>
    </source>
</evidence>
<evidence type="ECO:0000256" key="2">
    <source>
        <dbReference type="ARBA" id="ARBA00008721"/>
    </source>
</evidence>
<dbReference type="EMBL" id="JASWJB010000221">
    <property type="protein sequence ID" value="KAK2593244.1"/>
    <property type="molecule type" value="Genomic_DNA"/>
</dbReference>
<reference evidence="13" key="1">
    <citation type="submission" date="2023-06" db="EMBL/GenBank/DDBJ databases">
        <title>Conoideocrella luteorostrata (Hypocreales: Clavicipitaceae), a potential biocontrol fungus for elongate hemlock scale in United States Christmas tree production areas.</title>
        <authorList>
            <person name="Barrett H."/>
            <person name="Lovett B."/>
            <person name="Macias A.M."/>
            <person name="Stajich J.E."/>
            <person name="Kasson M.T."/>
        </authorList>
    </citation>
    <scope>NUCLEOTIDE SEQUENCE</scope>
    <source>
        <strain evidence="13">ARSEF 14590</strain>
    </source>
</reference>
<protein>
    <recommendedName>
        <fullName evidence="12">Peptidase M43 pregnancy-associated plasma-A domain-containing protein</fullName>
    </recommendedName>
</protein>
<keyword evidence="9" id="KW-1015">Disulfide bond</keyword>
<evidence type="ECO:0000256" key="6">
    <source>
        <dbReference type="ARBA" id="ARBA00022801"/>
    </source>
</evidence>
<keyword evidence="14" id="KW-1185">Reference proteome</keyword>
<sequence>MNLIAIACMFALLSAVNAAVSPKANGRDGRTKPCGVENPPRASEAVAYSPPPNQARRALPSQNKTEDAISIGIYAHIITAGEEVTGDDLDFTMTAKGRDKNSFAMKQAHRKGDNRHLNVYFLDGLENGEASATFPTDLDNEDPKKKADALVIDGCMVNRIFAARGPALGRDGVVLSHKVGHWLNLYHTFDRNSTYSYNADFVDDTPIIKATISWADGLCPEGRDSCLDKPSKDPIHNIMSYSGE</sequence>
<dbReference type="Gene3D" id="3.40.390.10">
    <property type="entry name" value="Collagenase (Catalytic Domain)"/>
    <property type="match status" value="1"/>
</dbReference>
<dbReference type="Pfam" id="PF05572">
    <property type="entry name" value="Peptidase_M43"/>
    <property type="match status" value="1"/>
</dbReference>
<comment type="function">
    <text evidence="1">Secreted metalloproteinase that allows assimilation of proteinaceous substrates.</text>
</comment>
<proteinExistence type="inferred from homology"/>
<keyword evidence="8" id="KW-0482">Metalloprotease</keyword>
<evidence type="ECO:0000256" key="7">
    <source>
        <dbReference type="ARBA" id="ARBA00022833"/>
    </source>
</evidence>
<feature type="chain" id="PRO_5042568751" description="Peptidase M43 pregnancy-associated plasma-A domain-containing protein" evidence="11">
    <location>
        <begin position="19"/>
        <end position="244"/>
    </location>
</feature>
<dbReference type="SUPFAM" id="SSF55486">
    <property type="entry name" value="Metalloproteases ('zincins'), catalytic domain"/>
    <property type="match status" value="1"/>
</dbReference>
<accession>A0AAJ0CHU3</accession>
<evidence type="ECO:0000256" key="4">
    <source>
        <dbReference type="ARBA" id="ARBA00022723"/>
    </source>
</evidence>
<evidence type="ECO:0000256" key="11">
    <source>
        <dbReference type="SAM" id="SignalP"/>
    </source>
</evidence>